<dbReference type="OrthoDB" id="2678391at2"/>
<evidence type="ECO:0008006" key="3">
    <source>
        <dbReference type="Google" id="ProtNLM"/>
    </source>
</evidence>
<reference evidence="2" key="1">
    <citation type="submission" date="2016-10" db="EMBL/GenBank/DDBJ databases">
        <authorList>
            <person name="Varghese N."/>
            <person name="Submissions S."/>
        </authorList>
    </citation>
    <scope>NUCLEOTIDE SEQUENCE [LARGE SCALE GENOMIC DNA]</scope>
    <source>
        <strain evidence="2">DSM 13327</strain>
    </source>
</reference>
<keyword evidence="2" id="KW-1185">Reference proteome</keyword>
<gene>
    <name evidence="1" type="ORF">SAMN04490355_101422</name>
</gene>
<protein>
    <recommendedName>
        <fullName evidence="3">Apea-like HEPN domain-containing protein</fullName>
    </recommendedName>
</protein>
<dbReference type="RefSeq" id="WP_090935733.1">
    <property type="nucleotide sequence ID" value="NZ_FOTS01000014.1"/>
</dbReference>
<dbReference type="Proteomes" id="UP000199520">
    <property type="component" value="Unassembled WGS sequence"/>
</dbReference>
<name>A0A1I4JUB8_9FIRM</name>
<proteinExistence type="predicted"/>
<evidence type="ECO:0000313" key="2">
    <source>
        <dbReference type="Proteomes" id="UP000199520"/>
    </source>
</evidence>
<dbReference type="EMBL" id="FOTS01000014">
    <property type="protein sequence ID" value="SFL70054.1"/>
    <property type="molecule type" value="Genomic_DNA"/>
</dbReference>
<accession>A0A1I4JUB8</accession>
<dbReference type="AlphaFoldDB" id="A0A1I4JUB8"/>
<organism evidence="1 2">
    <name type="scientific">Pelosinus propionicus DSM 13327</name>
    <dbReference type="NCBI Taxonomy" id="1123291"/>
    <lineage>
        <taxon>Bacteria</taxon>
        <taxon>Bacillati</taxon>
        <taxon>Bacillota</taxon>
        <taxon>Negativicutes</taxon>
        <taxon>Selenomonadales</taxon>
        <taxon>Sporomusaceae</taxon>
        <taxon>Pelosinus</taxon>
    </lineage>
</organism>
<sequence length="580" mass="68236">MENIVIIVTNIKGKDKDDDLLDNDLLLHIFESTCMELMLLHGEVKKNPGRLMVIDDTISLSSKVTFQNEEFLLKFSKGTYKENCTISIEIFYEKSGMANEKLNMPLYLFKIGIKDCLLKYFKEIYWETDTQNEGICKELYHKMHFIENNFRHLINKYMIAEIGYSWFKKVIHQEYIVKAQGFSQWYLQKKEYKAFKNVQPYLFNLQVTDLIKMLKNSYVGTVDKELVYELKKIANSYQGNINEILKEEYQQLLECQSIWEKEFIDIFGVDFENQWNEFGNMRNMIAHNKPICLELYNDIVAIINRLSGTFIRVERIYKGNLRSSEEKDVEYLYDKYSDDFYMVEAGIDSIPEDEREVLQEITDTEEYGELTSLFEEFESNIYWKIEDLRSVLYDIQSIRLKKIKVINLKSMLEVLCKIIYNYNEAKRNITLRYIDVTNHIKGLEVIFDEMIDNFDAALKHLDSVYNEIFYSEEFHLGTIAKMKNISGDVLEIVANGCICIDKGNTDTLLIDLVENGETILTGEIIKFYSDYEINDEGISIPINEDGLCINIEEIVEYIKKTFADLDDTLSKYIVDLQQFV</sequence>
<evidence type="ECO:0000313" key="1">
    <source>
        <dbReference type="EMBL" id="SFL70054.1"/>
    </source>
</evidence>